<accession>Q8NC25</accession>
<organism evidence="1">
    <name type="scientific">Homo sapiens</name>
    <name type="common">Human</name>
    <dbReference type="NCBI Taxonomy" id="9606"/>
    <lineage>
        <taxon>Eukaryota</taxon>
        <taxon>Metazoa</taxon>
        <taxon>Chordata</taxon>
        <taxon>Craniata</taxon>
        <taxon>Vertebrata</taxon>
        <taxon>Euteleostomi</taxon>
        <taxon>Mammalia</taxon>
        <taxon>Eutheria</taxon>
        <taxon>Euarchontoglires</taxon>
        <taxon>Primates</taxon>
        <taxon>Haplorrhini</taxon>
        <taxon>Catarrhini</taxon>
        <taxon>Hominidae</taxon>
        <taxon>Homo</taxon>
    </lineage>
</organism>
<dbReference type="PANTHER" id="PTHR14947">
    <property type="entry name" value="ZINC FINGER PROTEIN"/>
    <property type="match status" value="1"/>
</dbReference>
<dbReference type="PANTHER" id="PTHR14947:SF26">
    <property type="entry name" value="RIKEN CDNA D130040H23 GENE"/>
    <property type="match status" value="1"/>
</dbReference>
<proteinExistence type="evidence at transcript level"/>
<dbReference type="InterPro" id="IPR039938">
    <property type="entry name" value="Sp4-like"/>
</dbReference>
<protein>
    <submittedName>
        <fullName evidence="1">cDNA FLJ90582 fis, clone PLACE1000442, moderately similar to ZINC FINGER PROTEIN ZFP-36</fullName>
    </submittedName>
</protein>
<sequence>MDLINVRCVGKPLISPVHFESMKGPTLERNPMIVSNVGKPSVVPVRFENMKEFTLERNPINVQNVGKPSVVPVTSESMKELTLERNPMNVSNVGKPSVDPLTFEYMKKFILERNPMRTLTLTLQLSQFFHEHERSHIEKPHESKKFGKAFSPFCFFQLRERIHSGERPCKIIGFKLRETCDRTVKPRVGVGSLDCVMSVLVG</sequence>
<dbReference type="EMBL" id="AK075063">
    <property type="protein sequence ID" value="BAC11379.1"/>
    <property type="molecule type" value="mRNA"/>
</dbReference>
<name>Q8NC25_HUMAN</name>
<reference evidence="1" key="1">
    <citation type="submission" date="2002-03" db="EMBL/GenBank/DDBJ databases">
        <title>NEDO human cDNA sequencing project.</title>
        <authorList>
            <person name="Isogai T."/>
            <person name="Ota T."/>
            <person name="Nishikawa T."/>
            <person name="Hayashi K."/>
            <person name="Otsuki T."/>
            <person name="Sugiyama T."/>
            <person name="Suzuki Y."/>
            <person name="Nagai K."/>
            <person name="Sugano S."/>
            <person name="Ishii S."/>
            <person name="Kawai-Hio Y."/>
            <person name="Saito K."/>
            <person name="Yamamoto J."/>
            <person name="Wakamatsu A."/>
            <person name="Nakamura Y."/>
            <person name="Kojima S."/>
            <person name="Nagahari K."/>
            <person name="Masuho Y."/>
            <person name="Ono T."/>
            <person name="Okano K."/>
            <person name="Yoshikawa Y."/>
            <person name="Aotsuka S."/>
            <person name="Sasaki N."/>
            <person name="Hattori A."/>
            <person name="Okumura K."/>
            <person name="Iwayanagi T."/>
            <person name="Ninomiya K."/>
        </authorList>
    </citation>
    <scope>NUCLEOTIDE SEQUENCE</scope>
    <source>
        <tissue evidence="1">Placenta</tissue>
    </source>
</reference>
<dbReference type="AlphaFoldDB" id="Q8NC25"/>
<evidence type="ECO:0000313" key="1">
    <source>
        <dbReference type="EMBL" id="BAC11379.1"/>
    </source>
</evidence>